<feature type="compositionally biased region" description="Low complexity" evidence="1">
    <location>
        <begin position="201"/>
        <end position="215"/>
    </location>
</feature>
<name>A0A8K0X3S9_9PEZI</name>
<feature type="chain" id="PRO_5035455755" evidence="3">
    <location>
        <begin position="24"/>
        <end position="399"/>
    </location>
</feature>
<evidence type="ECO:0000313" key="5">
    <source>
        <dbReference type="Proteomes" id="UP000813385"/>
    </source>
</evidence>
<sequence length="399" mass="42641">MVVRYASLRGLLCLWLINIDAQAALLPLSARQSGSISRRYSSLESRETVTGTQCPIADYASCYQGLPADLCCGPEDSCLVVAANTTAICVPKGTATTPTFMISPITCNIDLQDWAENPYSLVKTIALDSPLGSCGSGCCPHGFLCNEDDKDAPHCVLDTSVGADRKYRRLRPSSIPIVTDYPDATAGPVIEEVSGGDEAEASTTASASQPSATSADEVTRSSTAPEKLGTGITSLKIPENTGSPSADAGGDRNDYISTGLAVGVAISAAVTTGLAFFVWLRRKQLFPRRNMPLWADWKNMPRAPSRQKTPLAELHQKDSVPEMAVRAYNTAEMPADAPLCELPSPAASKTLSLPAYVSELPGSPVPDRRASIVPLSSWNTRDASRFERVKTHWYQKRGG</sequence>
<evidence type="ECO:0000313" key="4">
    <source>
        <dbReference type="EMBL" id="KAH7363026.1"/>
    </source>
</evidence>
<keyword evidence="3" id="KW-0732">Signal</keyword>
<dbReference type="Proteomes" id="UP000813385">
    <property type="component" value="Unassembled WGS sequence"/>
</dbReference>
<feature type="signal peptide" evidence="3">
    <location>
        <begin position="1"/>
        <end position="23"/>
    </location>
</feature>
<dbReference type="EMBL" id="JAGPXD010000003">
    <property type="protein sequence ID" value="KAH7363026.1"/>
    <property type="molecule type" value="Genomic_DNA"/>
</dbReference>
<evidence type="ECO:0000256" key="2">
    <source>
        <dbReference type="SAM" id="Phobius"/>
    </source>
</evidence>
<feature type="transmembrane region" description="Helical" evidence="2">
    <location>
        <begin position="260"/>
        <end position="280"/>
    </location>
</feature>
<feature type="region of interest" description="Disordered" evidence="1">
    <location>
        <begin position="194"/>
        <end position="250"/>
    </location>
</feature>
<keyword evidence="2" id="KW-0812">Transmembrane</keyword>
<reference evidence="4" key="1">
    <citation type="journal article" date="2021" name="Nat. Commun.">
        <title>Genetic determinants of endophytism in the Arabidopsis root mycobiome.</title>
        <authorList>
            <person name="Mesny F."/>
            <person name="Miyauchi S."/>
            <person name="Thiergart T."/>
            <person name="Pickel B."/>
            <person name="Atanasova L."/>
            <person name="Karlsson M."/>
            <person name="Huettel B."/>
            <person name="Barry K.W."/>
            <person name="Haridas S."/>
            <person name="Chen C."/>
            <person name="Bauer D."/>
            <person name="Andreopoulos W."/>
            <person name="Pangilinan J."/>
            <person name="LaButti K."/>
            <person name="Riley R."/>
            <person name="Lipzen A."/>
            <person name="Clum A."/>
            <person name="Drula E."/>
            <person name="Henrissat B."/>
            <person name="Kohler A."/>
            <person name="Grigoriev I.V."/>
            <person name="Martin F.M."/>
            <person name="Hacquard S."/>
        </authorList>
    </citation>
    <scope>NUCLEOTIDE SEQUENCE</scope>
    <source>
        <strain evidence="4">MPI-CAGE-AT-0016</strain>
    </source>
</reference>
<organism evidence="4 5">
    <name type="scientific">Plectosphaerella cucumerina</name>
    <dbReference type="NCBI Taxonomy" id="40658"/>
    <lineage>
        <taxon>Eukaryota</taxon>
        <taxon>Fungi</taxon>
        <taxon>Dikarya</taxon>
        <taxon>Ascomycota</taxon>
        <taxon>Pezizomycotina</taxon>
        <taxon>Sordariomycetes</taxon>
        <taxon>Hypocreomycetidae</taxon>
        <taxon>Glomerellales</taxon>
        <taxon>Plectosphaerellaceae</taxon>
        <taxon>Plectosphaerella</taxon>
    </lineage>
</organism>
<keyword evidence="2" id="KW-0472">Membrane</keyword>
<evidence type="ECO:0000256" key="3">
    <source>
        <dbReference type="SAM" id="SignalP"/>
    </source>
</evidence>
<evidence type="ECO:0000256" key="1">
    <source>
        <dbReference type="SAM" id="MobiDB-lite"/>
    </source>
</evidence>
<comment type="caution">
    <text evidence="4">The sequence shown here is derived from an EMBL/GenBank/DDBJ whole genome shotgun (WGS) entry which is preliminary data.</text>
</comment>
<proteinExistence type="predicted"/>
<dbReference type="AlphaFoldDB" id="A0A8K0X3S9"/>
<keyword evidence="2" id="KW-1133">Transmembrane helix</keyword>
<protein>
    <submittedName>
        <fullName evidence="4">Uncharacterized protein</fullName>
    </submittedName>
</protein>
<dbReference type="OrthoDB" id="5338512at2759"/>
<keyword evidence="5" id="KW-1185">Reference proteome</keyword>
<gene>
    <name evidence="4" type="ORF">B0T11DRAFT_90410</name>
</gene>
<accession>A0A8K0X3S9</accession>